<organism evidence="3 4">
    <name type="scientific">Propylenella binzhouense</name>
    <dbReference type="NCBI Taxonomy" id="2555902"/>
    <lineage>
        <taxon>Bacteria</taxon>
        <taxon>Pseudomonadati</taxon>
        <taxon>Pseudomonadota</taxon>
        <taxon>Alphaproteobacteria</taxon>
        <taxon>Hyphomicrobiales</taxon>
        <taxon>Propylenellaceae</taxon>
        <taxon>Propylenella</taxon>
    </lineage>
</organism>
<protein>
    <submittedName>
        <fullName evidence="3">YHS domain-containing protein</fullName>
    </submittedName>
</protein>
<dbReference type="OrthoDB" id="9809270at2"/>
<dbReference type="Proteomes" id="UP000773614">
    <property type="component" value="Unassembled WGS sequence"/>
</dbReference>
<proteinExistence type="predicted"/>
<dbReference type="EMBL" id="SPKJ01000002">
    <property type="protein sequence ID" value="MYZ46299.1"/>
    <property type="molecule type" value="Genomic_DNA"/>
</dbReference>
<dbReference type="RefSeq" id="WP_161138646.1">
    <property type="nucleotide sequence ID" value="NZ_SPKJ01000002.1"/>
</dbReference>
<name>A0A964T139_9HYPH</name>
<accession>A0A964T139</accession>
<dbReference type="InterPro" id="IPR009078">
    <property type="entry name" value="Ferritin-like_SF"/>
</dbReference>
<evidence type="ECO:0000259" key="2">
    <source>
        <dbReference type="Pfam" id="PF04945"/>
    </source>
</evidence>
<sequence>MQVTDPVCGKTIDLGVAEPTEYLGWAYFFCSDACRSAFLTAPDRYAPSHRPPMSRDHVSGPPRSAQ</sequence>
<keyword evidence="4" id="KW-1185">Reference proteome</keyword>
<dbReference type="InterPro" id="IPR007029">
    <property type="entry name" value="YHS_dom"/>
</dbReference>
<dbReference type="SUPFAM" id="SSF47240">
    <property type="entry name" value="Ferritin-like"/>
    <property type="match status" value="1"/>
</dbReference>
<evidence type="ECO:0000256" key="1">
    <source>
        <dbReference type="SAM" id="MobiDB-lite"/>
    </source>
</evidence>
<dbReference type="AlphaFoldDB" id="A0A964T139"/>
<dbReference type="GO" id="GO:0016491">
    <property type="term" value="F:oxidoreductase activity"/>
    <property type="evidence" value="ECO:0007669"/>
    <property type="project" value="InterPro"/>
</dbReference>
<dbReference type="Pfam" id="PF04945">
    <property type="entry name" value="YHS"/>
    <property type="match status" value="1"/>
</dbReference>
<feature type="domain" description="YHS" evidence="2">
    <location>
        <begin position="3"/>
        <end position="47"/>
    </location>
</feature>
<evidence type="ECO:0000313" key="4">
    <source>
        <dbReference type="Proteomes" id="UP000773614"/>
    </source>
</evidence>
<evidence type="ECO:0000313" key="3">
    <source>
        <dbReference type="EMBL" id="MYZ46299.1"/>
    </source>
</evidence>
<reference evidence="3" key="1">
    <citation type="submission" date="2019-03" db="EMBL/GenBank/DDBJ databases">
        <title>Afifella sp. nov., isolated from activated sludge.</title>
        <authorList>
            <person name="Li Q."/>
            <person name="Liu Y."/>
        </authorList>
    </citation>
    <scope>NUCLEOTIDE SEQUENCE</scope>
    <source>
        <strain evidence="3">L72</strain>
    </source>
</reference>
<dbReference type="InterPro" id="IPR012348">
    <property type="entry name" value="RNR-like"/>
</dbReference>
<comment type="caution">
    <text evidence="3">The sequence shown here is derived from an EMBL/GenBank/DDBJ whole genome shotgun (WGS) entry which is preliminary data.</text>
</comment>
<feature type="region of interest" description="Disordered" evidence="1">
    <location>
        <begin position="45"/>
        <end position="66"/>
    </location>
</feature>
<dbReference type="Gene3D" id="1.10.620.20">
    <property type="entry name" value="Ribonucleotide Reductase, subunit A"/>
    <property type="match status" value="1"/>
</dbReference>
<gene>
    <name evidence="3" type="ORF">E4O86_00990</name>
</gene>